<dbReference type="InterPro" id="IPR015655">
    <property type="entry name" value="PP2C"/>
</dbReference>
<evidence type="ECO:0000256" key="5">
    <source>
        <dbReference type="ARBA" id="ARBA00022723"/>
    </source>
</evidence>
<dbReference type="SMART" id="SM00332">
    <property type="entry name" value="PP2Cc"/>
    <property type="match status" value="1"/>
</dbReference>
<dbReference type="GeneID" id="108813765"/>
<keyword evidence="6 12" id="KW-0378">Hydrolase</keyword>
<evidence type="ECO:0000256" key="9">
    <source>
        <dbReference type="ARBA" id="ARBA00023211"/>
    </source>
</evidence>
<comment type="cofactor">
    <cofactor evidence="2">
        <name>Mg(2+)</name>
        <dbReference type="ChEBI" id="CHEBI:18420"/>
    </cofactor>
</comment>
<evidence type="ECO:0000256" key="8">
    <source>
        <dbReference type="ARBA" id="ARBA00022912"/>
    </source>
</evidence>
<dbReference type="InterPro" id="IPR000222">
    <property type="entry name" value="PP2C_BS"/>
</dbReference>
<dbReference type="EC" id="3.1.3.16" evidence="4"/>
<evidence type="ECO:0000256" key="10">
    <source>
        <dbReference type="ARBA" id="ARBA00047761"/>
    </source>
</evidence>
<evidence type="ECO:0000256" key="2">
    <source>
        <dbReference type="ARBA" id="ARBA00001946"/>
    </source>
</evidence>
<organism evidence="15 16">
    <name type="scientific">Raphanus sativus</name>
    <name type="common">Radish</name>
    <name type="synonym">Raphanus raphanistrum var. sativus</name>
    <dbReference type="NCBI Taxonomy" id="3726"/>
    <lineage>
        <taxon>Eukaryota</taxon>
        <taxon>Viridiplantae</taxon>
        <taxon>Streptophyta</taxon>
        <taxon>Embryophyta</taxon>
        <taxon>Tracheophyta</taxon>
        <taxon>Spermatophyta</taxon>
        <taxon>Magnoliopsida</taxon>
        <taxon>eudicotyledons</taxon>
        <taxon>Gunneridae</taxon>
        <taxon>Pentapetalae</taxon>
        <taxon>rosids</taxon>
        <taxon>malvids</taxon>
        <taxon>Brassicales</taxon>
        <taxon>Brassicaceae</taxon>
        <taxon>Brassiceae</taxon>
        <taxon>Raphanus</taxon>
    </lineage>
</organism>
<gene>
    <name evidence="16" type="primary">LOC108813765</name>
</gene>
<keyword evidence="7" id="KW-0460">Magnesium</keyword>
<feature type="region of interest" description="Disordered" evidence="13">
    <location>
        <begin position="1"/>
        <end position="31"/>
    </location>
</feature>
<evidence type="ECO:0000256" key="6">
    <source>
        <dbReference type="ARBA" id="ARBA00022801"/>
    </source>
</evidence>
<evidence type="ECO:0000259" key="14">
    <source>
        <dbReference type="PROSITE" id="PS51746"/>
    </source>
</evidence>
<keyword evidence="9" id="KW-0464">Manganese</keyword>
<dbReference type="GO" id="GO:0005634">
    <property type="term" value="C:nucleus"/>
    <property type="evidence" value="ECO:0007669"/>
    <property type="project" value="UniProtKB-ARBA"/>
</dbReference>
<evidence type="ECO:0000313" key="15">
    <source>
        <dbReference type="Proteomes" id="UP000504610"/>
    </source>
</evidence>
<dbReference type="PROSITE" id="PS01032">
    <property type="entry name" value="PPM_1"/>
    <property type="match status" value="1"/>
</dbReference>
<evidence type="ECO:0000256" key="13">
    <source>
        <dbReference type="SAM" id="MobiDB-lite"/>
    </source>
</evidence>
<evidence type="ECO:0000256" key="12">
    <source>
        <dbReference type="RuleBase" id="RU003465"/>
    </source>
</evidence>
<protein>
    <recommendedName>
        <fullName evidence="4">protein-serine/threonine phosphatase</fullName>
        <ecNumber evidence="4">3.1.3.16</ecNumber>
    </recommendedName>
</protein>
<dbReference type="Pfam" id="PF00481">
    <property type="entry name" value="PP2C"/>
    <property type="match status" value="1"/>
</dbReference>
<dbReference type="InterPro" id="IPR001932">
    <property type="entry name" value="PPM-type_phosphatase-like_dom"/>
</dbReference>
<evidence type="ECO:0000256" key="7">
    <source>
        <dbReference type="ARBA" id="ARBA00022842"/>
    </source>
</evidence>
<evidence type="ECO:0000313" key="16">
    <source>
        <dbReference type="RefSeq" id="XP_018441914.1"/>
    </source>
</evidence>
<name>A0A6J0K4K5_RAPSA</name>
<dbReference type="KEGG" id="rsz:108813765"/>
<dbReference type="Gene3D" id="3.60.40.10">
    <property type="entry name" value="PPM-type phosphatase domain"/>
    <property type="match status" value="1"/>
</dbReference>
<evidence type="ECO:0000256" key="11">
    <source>
        <dbReference type="ARBA" id="ARBA00048336"/>
    </source>
</evidence>
<evidence type="ECO:0000256" key="4">
    <source>
        <dbReference type="ARBA" id="ARBA00013081"/>
    </source>
</evidence>
<keyword evidence="5" id="KW-0479">Metal-binding</keyword>
<keyword evidence="15" id="KW-1185">Reference proteome</keyword>
<comment type="catalytic activity">
    <reaction evidence="10">
        <text>O-phospho-L-seryl-[protein] + H2O = L-seryl-[protein] + phosphate</text>
        <dbReference type="Rhea" id="RHEA:20629"/>
        <dbReference type="Rhea" id="RHEA-COMP:9863"/>
        <dbReference type="Rhea" id="RHEA-COMP:11604"/>
        <dbReference type="ChEBI" id="CHEBI:15377"/>
        <dbReference type="ChEBI" id="CHEBI:29999"/>
        <dbReference type="ChEBI" id="CHEBI:43474"/>
        <dbReference type="ChEBI" id="CHEBI:83421"/>
        <dbReference type="EC" id="3.1.3.16"/>
    </reaction>
</comment>
<dbReference type="SUPFAM" id="SSF81606">
    <property type="entry name" value="PP2C-like"/>
    <property type="match status" value="1"/>
</dbReference>
<feature type="domain" description="PPM-type phosphatase" evidence="14">
    <location>
        <begin position="90"/>
        <end position="358"/>
    </location>
</feature>
<evidence type="ECO:0000256" key="1">
    <source>
        <dbReference type="ARBA" id="ARBA00001936"/>
    </source>
</evidence>
<dbReference type="PANTHER" id="PTHR13832:SF790">
    <property type="entry name" value="PROTEIN PHOSPHATASE 2C 22-RELATED"/>
    <property type="match status" value="1"/>
</dbReference>
<dbReference type="PANTHER" id="PTHR13832">
    <property type="entry name" value="PROTEIN PHOSPHATASE 2C"/>
    <property type="match status" value="1"/>
</dbReference>
<dbReference type="OrthoDB" id="10264738at2759"/>
<dbReference type="InterPro" id="IPR036457">
    <property type="entry name" value="PPM-type-like_dom_sf"/>
</dbReference>
<evidence type="ECO:0000256" key="3">
    <source>
        <dbReference type="ARBA" id="ARBA00006702"/>
    </source>
</evidence>
<comment type="similarity">
    <text evidence="3 12">Belongs to the PP2C family.</text>
</comment>
<comment type="catalytic activity">
    <reaction evidence="11">
        <text>O-phospho-L-threonyl-[protein] + H2O = L-threonyl-[protein] + phosphate</text>
        <dbReference type="Rhea" id="RHEA:47004"/>
        <dbReference type="Rhea" id="RHEA-COMP:11060"/>
        <dbReference type="Rhea" id="RHEA-COMP:11605"/>
        <dbReference type="ChEBI" id="CHEBI:15377"/>
        <dbReference type="ChEBI" id="CHEBI:30013"/>
        <dbReference type="ChEBI" id="CHEBI:43474"/>
        <dbReference type="ChEBI" id="CHEBI:61977"/>
        <dbReference type="EC" id="3.1.3.16"/>
    </reaction>
</comment>
<dbReference type="CDD" id="cd00143">
    <property type="entry name" value="PP2Cc"/>
    <property type="match status" value="1"/>
</dbReference>
<dbReference type="RefSeq" id="XP_018441914.1">
    <property type="nucleotide sequence ID" value="XM_018586412.2"/>
</dbReference>
<reference evidence="16" key="2">
    <citation type="submission" date="2025-08" db="UniProtKB">
        <authorList>
            <consortium name="RefSeq"/>
        </authorList>
    </citation>
    <scope>IDENTIFICATION</scope>
    <source>
        <tissue evidence="16">Leaf</tissue>
    </source>
</reference>
<proteinExistence type="inferred from homology"/>
<dbReference type="GO" id="GO:0004722">
    <property type="term" value="F:protein serine/threonine phosphatase activity"/>
    <property type="evidence" value="ECO:0007669"/>
    <property type="project" value="UniProtKB-EC"/>
</dbReference>
<keyword evidence="8 12" id="KW-0904">Protein phosphatase</keyword>
<dbReference type="Proteomes" id="UP000504610">
    <property type="component" value="Chromosome 6"/>
</dbReference>
<dbReference type="GO" id="GO:0046872">
    <property type="term" value="F:metal ion binding"/>
    <property type="evidence" value="ECO:0007669"/>
    <property type="project" value="UniProtKB-KW"/>
</dbReference>
<sequence length="394" mass="42811">MEETKGISDPENGSSSYGGLPPNPLSFSSSSSSSAAAAALYRQQQTFDGDRFSAPKSLVRHPSLVKTKVSALSVENEFALDKIEFVPAMRSGAWSDIGSRSSMEDAYLCLDNLMDSFGLEDPEDGPTTAFYGVFDGHGGKHAAEFACQRIPRYIVEDREFPSDINKVISSAFLRTDTAFSEACALDGSLSSGTTALAALLTGRSLVVANAGDCRAVLSRQGKAIEMSKDHKPMSCKERRRIEASGGYIYDGYLNGQLNVARAIGDFHMEGMKRKKDGSNGGPLIADPELMTTKLTQEDEFLIMGCDGVWDVFMSQNAVDFARRRLQEHNDPVMCSKELVEEALKRKSGDNVTAVVVCLQPQPPPNLVAPRLRVQRSFSAEGLKDLQSYLDDLGC</sequence>
<accession>A0A6J0K4K5</accession>
<dbReference type="AlphaFoldDB" id="A0A6J0K4K5"/>
<dbReference type="GO" id="GO:0005737">
    <property type="term" value="C:cytoplasm"/>
    <property type="evidence" value="ECO:0007669"/>
    <property type="project" value="UniProtKB-ARBA"/>
</dbReference>
<dbReference type="PROSITE" id="PS51746">
    <property type="entry name" value="PPM_2"/>
    <property type="match status" value="1"/>
</dbReference>
<comment type="cofactor">
    <cofactor evidence="1">
        <name>Mn(2+)</name>
        <dbReference type="ChEBI" id="CHEBI:29035"/>
    </cofactor>
</comment>
<reference evidence="15" key="1">
    <citation type="journal article" date="2019" name="Database">
        <title>The radish genome database (RadishGD): an integrated information resource for radish genomics.</title>
        <authorList>
            <person name="Yu H.J."/>
            <person name="Baek S."/>
            <person name="Lee Y.J."/>
            <person name="Cho A."/>
            <person name="Mun J.H."/>
        </authorList>
    </citation>
    <scope>NUCLEOTIDE SEQUENCE [LARGE SCALE GENOMIC DNA]</scope>
    <source>
        <strain evidence="15">cv. WK10039</strain>
    </source>
</reference>
<dbReference type="FunFam" id="3.60.40.10:FF:000004">
    <property type="entry name" value="Probable protein phosphatase 2C 22"/>
    <property type="match status" value="1"/>
</dbReference>